<keyword evidence="3" id="KW-0238">DNA-binding</keyword>
<accession>A0AAC9F793</accession>
<dbReference type="EMBL" id="CP013928">
    <property type="protein sequence ID" value="AMJ79225.1"/>
    <property type="molecule type" value="Genomic_DNA"/>
</dbReference>
<dbReference type="SUPFAM" id="SSF46785">
    <property type="entry name" value="Winged helix' DNA-binding domain"/>
    <property type="match status" value="1"/>
</dbReference>
<sequence>MHGKLDLNLFVVLRAVYDHDSITKATTALHNTQPAISLAFEVSPLPVHLYWHKHADDDLVNLWMREKLLEVANRMGL</sequence>
<evidence type="ECO:0000256" key="2">
    <source>
        <dbReference type="ARBA" id="ARBA00023015"/>
    </source>
</evidence>
<protein>
    <submittedName>
        <fullName evidence="5">LysR family transcriptional regulator</fullName>
    </submittedName>
</protein>
<proteinExistence type="inferred from homology"/>
<dbReference type="InterPro" id="IPR050389">
    <property type="entry name" value="LysR-type_TF"/>
</dbReference>
<dbReference type="PANTHER" id="PTHR30118:SF15">
    <property type="entry name" value="TRANSCRIPTIONAL REGULATORY PROTEIN"/>
    <property type="match status" value="1"/>
</dbReference>
<gene>
    <name evidence="5" type="ORF">AV942_13415</name>
</gene>
<dbReference type="AlphaFoldDB" id="A0AAC9F793"/>
<reference evidence="5 6" key="1">
    <citation type="submission" date="2015-12" db="EMBL/GenBank/DDBJ databases">
        <title>Intraspecies pangenome expansion in the marine bacterium Alteromonas.</title>
        <authorList>
            <person name="Lopez-Perez M."/>
            <person name="Rodriguez-Valera F."/>
        </authorList>
    </citation>
    <scope>NUCLEOTIDE SEQUENCE [LARGE SCALE GENOMIC DNA]</scope>
    <source>
        <strain evidence="5 6">UM8</strain>
    </source>
</reference>
<keyword evidence="4" id="KW-0804">Transcription</keyword>
<dbReference type="Proteomes" id="UP000061468">
    <property type="component" value="Chromosome"/>
</dbReference>
<evidence type="ECO:0000313" key="5">
    <source>
        <dbReference type="EMBL" id="AMJ79225.1"/>
    </source>
</evidence>
<dbReference type="GO" id="GO:0003677">
    <property type="term" value="F:DNA binding"/>
    <property type="evidence" value="ECO:0007669"/>
    <property type="project" value="UniProtKB-KW"/>
</dbReference>
<evidence type="ECO:0000313" key="6">
    <source>
        <dbReference type="Proteomes" id="UP000061468"/>
    </source>
</evidence>
<organism evidence="5 6">
    <name type="scientific">Alteromonas mediterranea</name>
    <dbReference type="NCBI Taxonomy" id="314275"/>
    <lineage>
        <taxon>Bacteria</taxon>
        <taxon>Pseudomonadati</taxon>
        <taxon>Pseudomonadota</taxon>
        <taxon>Gammaproteobacteria</taxon>
        <taxon>Alteromonadales</taxon>
        <taxon>Alteromonadaceae</taxon>
        <taxon>Alteromonas/Salinimonas group</taxon>
        <taxon>Alteromonas</taxon>
    </lineage>
</organism>
<keyword evidence="2" id="KW-0805">Transcription regulation</keyword>
<name>A0AAC9F793_9ALTE</name>
<dbReference type="InterPro" id="IPR036388">
    <property type="entry name" value="WH-like_DNA-bd_sf"/>
</dbReference>
<comment type="similarity">
    <text evidence="1">Belongs to the LysR transcriptional regulatory family.</text>
</comment>
<dbReference type="Gene3D" id="1.10.10.10">
    <property type="entry name" value="Winged helix-like DNA-binding domain superfamily/Winged helix DNA-binding domain"/>
    <property type="match status" value="1"/>
</dbReference>
<evidence type="ECO:0000256" key="1">
    <source>
        <dbReference type="ARBA" id="ARBA00009437"/>
    </source>
</evidence>
<evidence type="ECO:0000256" key="3">
    <source>
        <dbReference type="ARBA" id="ARBA00023125"/>
    </source>
</evidence>
<dbReference type="InterPro" id="IPR036390">
    <property type="entry name" value="WH_DNA-bd_sf"/>
</dbReference>
<evidence type="ECO:0000256" key="4">
    <source>
        <dbReference type="ARBA" id="ARBA00023163"/>
    </source>
</evidence>
<dbReference type="PANTHER" id="PTHR30118">
    <property type="entry name" value="HTH-TYPE TRANSCRIPTIONAL REGULATOR LEUO-RELATED"/>
    <property type="match status" value="1"/>
</dbReference>